<proteinExistence type="predicted"/>
<accession>A0A4Y7Q4F5</accession>
<dbReference type="InterPro" id="IPR000757">
    <property type="entry name" value="Beta-glucanase-like"/>
</dbReference>
<dbReference type="PANTHER" id="PTHR10963">
    <property type="entry name" value="GLYCOSYL HYDROLASE-RELATED"/>
    <property type="match status" value="1"/>
</dbReference>
<organism evidence="3 4">
    <name type="scientific">Rickenella mellea</name>
    <dbReference type="NCBI Taxonomy" id="50990"/>
    <lineage>
        <taxon>Eukaryota</taxon>
        <taxon>Fungi</taxon>
        <taxon>Dikarya</taxon>
        <taxon>Basidiomycota</taxon>
        <taxon>Agaricomycotina</taxon>
        <taxon>Agaricomycetes</taxon>
        <taxon>Hymenochaetales</taxon>
        <taxon>Rickenellaceae</taxon>
        <taxon>Rickenella</taxon>
    </lineage>
</organism>
<feature type="chain" id="PRO_5021192217" description="GH16 domain-containing protein" evidence="1">
    <location>
        <begin position="20"/>
        <end position="328"/>
    </location>
</feature>
<evidence type="ECO:0000313" key="4">
    <source>
        <dbReference type="Proteomes" id="UP000294933"/>
    </source>
</evidence>
<dbReference type="Pfam" id="PF26113">
    <property type="entry name" value="GH16_XgeA"/>
    <property type="match status" value="1"/>
</dbReference>
<dbReference type="AlphaFoldDB" id="A0A4Y7Q4F5"/>
<reference evidence="3 4" key="1">
    <citation type="submission" date="2018-06" db="EMBL/GenBank/DDBJ databases">
        <title>A transcriptomic atlas of mushroom development highlights an independent origin of complex multicellularity.</title>
        <authorList>
            <consortium name="DOE Joint Genome Institute"/>
            <person name="Krizsan K."/>
            <person name="Almasi E."/>
            <person name="Merenyi Z."/>
            <person name="Sahu N."/>
            <person name="Viragh M."/>
            <person name="Koszo T."/>
            <person name="Mondo S."/>
            <person name="Kiss B."/>
            <person name="Balint B."/>
            <person name="Kues U."/>
            <person name="Barry K."/>
            <person name="Hegedus J.C."/>
            <person name="Henrissat B."/>
            <person name="Johnson J."/>
            <person name="Lipzen A."/>
            <person name="Ohm R."/>
            <person name="Nagy I."/>
            <person name="Pangilinan J."/>
            <person name="Yan J."/>
            <person name="Xiong Y."/>
            <person name="Grigoriev I.V."/>
            <person name="Hibbett D.S."/>
            <person name="Nagy L.G."/>
        </authorList>
    </citation>
    <scope>NUCLEOTIDE SEQUENCE [LARGE SCALE GENOMIC DNA]</scope>
    <source>
        <strain evidence="3 4">SZMC22713</strain>
    </source>
</reference>
<dbReference type="VEuPathDB" id="FungiDB:BD410DRAFT_722698"/>
<protein>
    <recommendedName>
        <fullName evidence="2">GH16 domain-containing protein</fullName>
    </recommendedName>
</protein>
<feature type="domain" description="GH16" evidence="2">
    <location>
        <begin position="7"/>
        <end position="320"/>
    </location>
</feature>
<evidence type="ECO:0000256" key="1">
    <source>
        <dbReference type="SAM" id="SignalP"/>
    </source>
</evidence>
<dbReference type="PROSITE" id="PS51762">
    <property type="entry name" value="GH16_2"/>
    <property type="match status" value="1"/>
</dbReference>
<dbReference type="PANTHER" id="PTHR10963:SF24">
    <property type="entry name" value="GLYCOSIDASE C21B10.07-RELATED"/>
    <property type="match status" value="1"/>
</dbReference>
<dbReference type="GO" id="GO:0009251">
    <property type="term" value="P:glucan catabolic process"/>
    <property type="evidence" value="ECO:0007669"/>
    <property type="project" value="TreeGrafter"/>
</dbReference>
<feature type="signal peptide" evidence="1">
    <location>
        <begin position="1"/>
        <end position="19"/>
    </location>
</feature>
<evidence type="ECO:0000313" key="3">
    <source>
        <dbReference type="EMBL" id="TDL22533.1"/>
    </source>
</evidence>
<sequence>MHILFLSGFLAALSPYVHAVQYVMTQNYSGANFFDGWNFYNGQDVNNTGRVIYQDKAAAMQQQLAYINSAGNAVIKVDNTTIGDQSNPEFNRSSVKILSQVTYSSGSLVLMDAVHMPFGVLWPAFWSVGPVWPDDGEIDIVENVNMRTNNQYSLHTLDGCRHPEVDGQDTFETGTLTNADCFNQTSYNTGCLVRDPSENSYGSGFASIGGGVFALLWDASGIKIWFFQRSAIPADLPTANPNPSSWPMPVAAYPAASCDFNKFFSPQTLIFQTTICGGFAGSNYGPPCTGECEDLVYNPANYNDAYFEIPYVRIFTDSSLCVIRFPGE</sequence>
<name>A0A4Y7Q4F5_9AGAM</name>
<dbReference type="InterPro" id="IPR013320">
    <property type="entry name" value="ConA-like_dom_sf"/>
</dbReference>
<dbReference type="Gene3D" id="2.60.120.200">
    <property type="match status" value="1"/>
</dbReference>
<keyword evidence="4" id="KW-1185">Reference proteome</keyword>
<dbReference type="EMBL" id="ML170174">
    <property type="protein sequence ID" value="TDL22533.1"/>
    <property type="molecule type" value="Genomic_DNA"/>
</dbReference>
<dbReference type="CDD" id="cd02181">
    <property type="entry name" value="GH16_fungal_Lam16A_glucanase"/>
    <property type="match status" value="1"/>
</dbReference>
<dbReference type="OrthoDB" id="192832at2759"/>
<dbReference type="STRING" id="50990.A0A4Y7Q4F5"/>
<dbReference type="SUPFAM" id="SSF49899">
    <property type="entry name" value="Concanavalin A-like lectins/glucanases"/>
    <property type="match status" value="1"/>
</dbReference>
<keyword evidence="1" id="KW-0732">Signal</keyword>
<dbReference type="Proteomes" id="UP000294933">
    <property type="component" value="Unassembled WGS sequence"/>
</dbReference>
<dbReference type="InterPro" id="IPR050546">
    <property type="entry name" value="Glycosyl_Hydrlase_16"/>
</dbReference>
<gene>
    <name evidence="3" type="ORF">BD410DRAFT_722698</name>
</gene>
<evidence type="ECO:0000259" key="2">
    <source>
        <dbReference type="PROSITE" id="PS51762"/>
    </source>
</evidence>
<dbReference type="GO" id="GO:0004553">
    <property type="term" value="F:hydrolase activity, hydrolyzing O-glycosyl compounds"/>
    <property type="evidence" value="ECO:0007669"/>
    <property type="project" value="InterPro"/>
</dbReference>